<accession>A0ACC0J2W4</accession>
<keyword evidence="2" id="KW-1185">Reference proteome</keyword>
<evidence type="ECO:0000313" key="2">
    <source>
        <dbReference type="Proteomes" id="UP001060215"/>
    </source>
</evidence>
<organism evidence="1 2">
    <name type="scientific">Camellia lanceoleosa</name>
    <dbReference type="NCBI Taxonomy" id="1840588"/>
    <lineage>
        <taxon>Eukaryota</taxon>
        <taxon>Viridiplantae</taxon>
        <taxon>Streptophyta</taxon>
        <taxon>Embryophyta</taxon>
        <taxon>Tracheophyta</taxon>
        <taxon>Spermatophyta</taxon>
        <taxon>Magnoliopsida</taxon>
        <taxon>eudicotyledons</taxon>
        <taxon>Gunneridae</taxon>
        <taxon>Pentapetalae</taxon>
        <taxon>asterids</taxon>
        <taxon>Ericales</taxon>
        <taxon>Theaceae</taxon>
        <taxon>Camellia</taxon>
    </lineage>
</organism>
<dbReference type="Proteomes" id="UP001060215">
    <property type="component" value="Chromosome 1"/>
</dbReference>
<protein>
    <submittedName>
        <fullName evidence="1">Uncharacterized protein y4oV</fullName>
    </submittedName>
</protein>
<dbReference type="EMBL" id="CM045758">
    <property type="protein sequence ID" value="KAI8032275.1"/>
    <property type="molecule type" value="Genomic_DNA"/>
</dbReference>
<gene>
    <name evidence="1" type="ORF">LOK49_LG01G02970</name>
</gene>
<evidence type="ECO:0000313" key="1">
    <source>
        <dbReference type="EMBL" id="KAI8032275.1"/>
    </source>
</evidence>
<proteinExistence type="predicted"/>
<comment type="caution">
    <text evidence="1">The sequence shown here is derived from an EMBL/GenBank/DDBJ whole genome shotgun (WGS) entry which is preliminary data.</text>
</comment>
<name>A0ACC0J2W4_9ERIC</name>
<reference evidence="1 2" key="1">
    <citation type="journal article" date="2022" name="Plant J.">
        <title>Chromosome-level genome of Camellia lanceoleosa provides a valuable resource for understanding genome evolution and self-incompatibility.</title>
        <authorList>
            <person name="Gong W."/>
            <person name="Xiao S."/>
            <person name="Wang L."/>
            <person name="Liao Z."/>
            <person name="Chang Y."/>
            <person name="Mo W."/>
            <person name="Hu G."/>
            <person name="Li W."/>
            <person name="Zhao G."/>
            <person name="Zhu H."/>
            <person name="Hu X."/>
            <person name="Ji K."/>
            <person name="Xiang X."/>
            <person name="Song Q."/>
            <person name="Yuan D."/>
            <person name="Jin S."/>
            <person name="Zhang L."/>
        </authorList>
    </citation>
    <scope>NUCLEOTIDE SEQUENCE [LARGE SCALE GENOMIC DNA]</scope>
    <source>
        <strain evidence="1">SQ_2022a</strain>
    </source>
</reference>
<sequence>MANQDNNNNTLQVFCIGTADTKLEELRFLSDSVRSNLNSFSSHSSSKVQVTVVDVSTSQKETESCGDFKFVSWKDVLSCYFGSDEQSHTLLPDDRGKAIAIMSKAVENFLQKAHKDCALAGAIGLGGSGGTSLLSSALRSLPIGIPKVIVSTVASGQTEPYVGTSDLILFPSVVDVCGINNVSRVILSNAGAAFAGMVIGRLQLQASSSAKSDKFTVGITMFGVTTPCVNAVKEKLLKEGYETLIFHATGVGGRAMEDLVRAGFIQGVMDITTTEVADHIVGGVLACDSSRFDAIIEKKIPLVLSVGALDMVNFGSMDTIPSNFQQRKLYKHNEQVSLMRTTADENKKFAAFIANKLNKSSSKIHVCLPGKGISALDAPGKPFYDSEATGALIDELQRLIQTNEDRQIKVSPYHINDPEFVDEVVGSFLEICKNLKYTNDQQDFVDPNHNLQEGSASKINTSSYGTISYSLSDFPDAKPETLQRTKVILQQLKDQMRAGKPIIGAGAGTGISAKFEEAGGVDLIVLYNSGRFRMAGRGSLAGLLPFADANAIVVDMANEVLPVVKKVPVLAGVCATDPFRRMDHFLKQLESIGFYGVQNFPTVGLFDGNFRQNLEETGMGYGLEVTMIGKAHKMGLLTTPYAFNPDEAVEMAKAGADIIVAHMGLTTSGTIGAQTAVSIEDSVVRVQAIADAAHRINPDAIVLCHGGPISGPKEAEFVLKRTNGVQGFYGASSMERLPVEQAITATVQQYKSIPLK</sequence>